<dbReference type="EMBL" id="RXIC02000021">
    <property type="protein sequence ID" value="KAB1219483.1"/>
    <property type="molecule type" value="Genomic_DNA"/>
</dbReference>
<comment type="similarity">
    <text evidence="2">Belongs to the RLP family.</text>
</comment>
<evidence type="ECO:0000256" key="4">
    <source>
        <dbReference type="ARBA" id="ARBA00022614"/>
    </source>
</evidence>
<keyword evidence="8" id="KW-0472">Membrane</keyword>
<name>A0A6A1W3K3_9ROSI</name>
<dbReference type="Pfam" id="PF00560">
    <property type="entry name" value="LRR_1"/>
    <property type="match status" value="1"/>
</dbReference>
<dbReference type="SMART" id="SM00369">
    <property type="entry name" value="LRR_TYP"/>
    <property type="match status" value="2"/>
</dbReference>
<dbReference type="PANTHER" id="PTHR27004:SF447">
    <property type="entry name" value="RECEPTOR LIKE PROTEIN 30-LIKE"/>
    <property type="match status" value="1"/>
</dbReference>
<evidence type="ECO:0000313" key="11">
    <source>
        <dbReference type="EMBL" id="KAB1219483.1"/>
    </source>
</evidence>
<dbReference type="Gene3D" id="3.80.10.10">
    <property type="entry name" value="Ribonuclease Inhibitor"/>
    <property type="match status" value="1"/>
</dbReference>
<evidence type="ECO:0000256" key="3">
    <source>
        <dbReference type="ARBA" id="ARBA00022475"/>
    </source>
</evidence>
<evidence type="ECO:0000256" key="5">
    <source>
        <dbReference type="ARBA" id="ARBA00022692"/>
    </source>
</evidence>
<evidence type="ECO:0000256" key="6">
    <source>
        <dbReference type="ARBA" id="ARBA00022737"/>
    </source>
</evidence>
<dbReference type="GO" id="GO:0005886">
    <property type="term" value="C:plasma membrane"/>
    <property type="evidence" value="ECO:0007669"/>
    <property type="project" value="UniProtKB-SubCell"/>
</dbReference>
<evidence type="ECO:0000256" key="7">
    <source>
        <dbReference type="ARBA" id="ARBA00022989"/>
    </source>
</evidence>
<dbReference type="SUPFAM" id="SSF52058">
    <property type="entry name" value="L domain-like"/>
    <property type="match status" value="1"/>
</dbReference>
<keyword evidence="4" id="KW-0433">Leucine-rich repeat</keyword>
<protein>
    <submittedName>
        <fullName evidence="11">Receptor-like protein 12</fullName>
    </submittedName>
</protein>
<dbReference type="PANTHER" id="PTHR27004">
    <property type="entry name" value="RECEPTOR-LIKE PROTEIN 12 ISOFORM X1"/>
    <property type="match status" value="1"/>
</dbReference>
<dbReference type="FunFam" id="3.80.10.10:FF:000213">
    <property type="entry name" value="Tyrosine-sulfated glycopeptide receptor 1"/>
    <property type="match status" value="1"/>
</dbReference>
<dbReference type="InterPro" id="IPR003591">
    <property type="entry name" value="Leu-rich_rpt_typical-subtyp"/>
</dbReference>
<comment type="caution">
    <text evidence="11">The sequence shown here is derived from an EMBL/GenBank/DDBJ whole genome shotgun (WGS) entry which is preliminary data.</text>
</comment>
<dbReference type="PRINTS" id="PR00019">
    <property type="entry name" value="LEURICHRPT"/>
</dbReference>
<keyword evidence="5" id="KW-0812">Transmembrane</keyword>
<keyword evidence="10" id="KW-0325">Glycoprotein</keyword>
<evidence type="ECO:0000256" key="8">
    <source>
        <dbReference type="ARBA" id="ARBA00023136"/>
    </source>
</evidence>
<sequence length="361" mass="40806">MSLWKPESGDCCKRHGVECDEGTGNFRVLNLHNNHFHGTIPSTISGGNKLRVIDFGQNQLQGSMPRWLANCTRLVVLIIENNQINDTFPSWLGILPELKVLILRSNKFYGKIEIFDRNCGFPNLRIIDLSNNDIKGKLPSECFRDWKAMQTVDAKDLSYAEEKEIVEIPREHWSSTFFVSMTLINKGTKTTYERIRDFFIAIDLSSNRFEGEISKVTGHLKGLHMLNLSNNFLTGPIPSSLGDLSELESLDLSSNKLSGEIPPQLTQLTFLESFNVSHNHLRGHIPHGKQFDTFENNSFIDNPKLCGVPLTKKCSDTNRPPLPPSNLIESQSSESSFELSGKWSRLVMHVDSFSELVLDKL</sequence>
<evidence type="ECO:0000313" key="12">
    <source>
        <dbReference type="Proteomes" id="UP000516437"/>
    </source>
</evidence>
<accession>A0A6A1W3K3</accession>
<dbReference type="InterPro" id="IPR032675">
    <property type="entry name" value="LRR_dom_sf"/>
</dbReference>
<keyword evidence="9 11" id="KW-0675">Receptor</keyword>
<dbReference type="InterPro" id="IPR001611">
    <property type="entry name" value="Leu-rich_rpt"/>
</dbReference>
<gene>
    <name evidence="11" type="ORF">CJ030_MR3G012279</name>
</gene>
<dbReference type="Proteomes" id="UP000516437">
    <property type="component" value="Chromosome 3"/>
</dbReference>
<evidence type="ECO:0000256" key="2">
    <source>
        <dbReference type="ARBA" id="ARBA00009592"/>
    </source>
</evidence>
<organism evidence="11 12">
    <name type="scientific">Morella rubra</name>
    <name type="common">Chinese bayberry</name>
    <dbReference type="NCBI Taxonomy" id="262757"/>
    <lineage>
        <taxon>Eukaryota</taxon>
        <taxon>Viridiplantae</taxon>
        <taxon>Streptophyta</taxon>
        <taxon>Embryophyta</taxon>
        <taxon>Tracheophyta</taxon>
        <taxon>Spermatophyta</taxon>
        <taxon>Magnoliopsida</taxon>
        <taxon>eudicotyledons</taxon>
        <taxon>Gunneridae</taxon>
        <taxon>Pentapetalae</taxon>
        <taxon>rosids</taxon>
        <taxon>fabids</taxon>
        <taxon>Fagales</taxon>
        <taxon>Myricaceae</taxon>
        <taxon>Morella</taxon>
    </lineage>
</organism>
<dbReference type="Pfam" id="PF13855">
    <property type="entry name" value="LRR_8"/>
    <property type="match status" value="2"/>
</dbReference>
<evidence type="ECO:0000256" key="10">
    <source>
        <dbReference type="ARBA" id="ARBA00023180"/>
    </source>
</evidence>
<dbReference type="OrthoDB" id="544346at2759"/>
<keyword evidence="12" id="KW-1185">Reference proteome</keyword>
<keyword evidence="7" id="KW-1133">Transmembrane helix</keyword>
<reference evidence="11 12" key="1">
    <citation type="journal article" date="2019" name="Plant Biotechnol. J.">
        <title>The red bayberry genome and genetic basis of sex determination.</title>
        <authorList>
            <person name="Jia H.M."/>
            <person name="Jia H.J."/>
            <person name="Cai Q.L."/>
            <person name="Wang Y."/>
            <person name="Zhao H.B."/>
            <person name="Yang W.F."/>
            <person name="Wang G.Y."/>
            <person name="Li Y.H."/>
            <person name="Zhan D.L."/>
            <person name="Shen Y.T."/>
            <person name="Niu Q.F."/>
            <person name="Chang L."/>
            <person name="Qiu J."/>
            <person name="Zhao L."/>
            <person name="Xie H.B."/>
            <person name="Fu W.Y."/>
            <person name="Jin J."/>
            <person name="Li X.W."/>
            <person name="Jiao Y."/>
            <person name="Zhou C.C."/>
            <person name="Tu T."/>
            <person name="Chai C.Y."/>
            <person name="Gao J.L."/>
            <person name="Fan L.J."/>
            <person name="van de Weg E."/>
            <person name="Wang J.Y."/>
            <person name="Gao Z.S."/>
        </authorList>
    </citation>
    <scope>NUCLEOTIDE SEQUENCE [LARGE SCALE GENOMIC DNA]</scope>
    <source>
        <tissue evidence="11">Leaves</tissue>
    </source>
</reference>
<keyword evidence="3" id="KW-1003">Cell membrane</keyword>
<keyword evidence="6" id="KW-0677">Repeat</keyword>
<dbReference type="PROSITE" id="PS51450">
    <property type="entry name" value="LRR"/>
    <property type="match status" value="1"/>
</dbReference>
<evidence type="ECO:0000256" key="9">
    <source>
        <dbReference type="ARBA" id="ARBA00023170"/>
    </source>
</evidence>
<dbReference type="AlphaFoldDB" id="A0A6A1W3K3"/>
<evidence type="ECO:0000256" key="1">
    <source>
        <dbReference type="ARBA" id="ARBA00004251"/>
    </source>
</evidence>
<comment type="subcellular location">
    <subcellularLocation>
        <location evidence="1">Cell membrane</location>
        <topology evidence="1">Single-pass type I membrane protein</topology>
    </subcellularLocation>
</comment>
<proteinExistence type="inferred from homology"/>